<proteinExistence type="predicted"/>
<evidence type="ECO:0000313" key="2">
    <source>
        <dbReference type="EMBL" id="RAL60009.1"/>
    </source>
</evidence>
<feature type="domain" description="Hemerythrin-like" evidence="1">
    <location>
        <begin position="38"/>
        <end position="162"/>
    </location>
</feature>
<dbReference type="AlphaFoldDB" id="A0A395INQ1"/>
<keyword evidence="3" id="KW-1185">Reference proteome</keyword>
<dbReference type="PANTHER" id="PTHR38048">
    <property type="entry name" value="EXPRESSED PROTEIN"/>
    <property type="match status" value="1"/>
</dbReference>
<protein>
    <recommendedName>
        <fullName evidence="1">Hemerythrin-like domain-containing protein</fullName>
    </recommendedName>
</protein>
<comment type="caution">
    <text evidence="2">The sequence shown here is derived from an EMBL/GenBank/DDBJ whole genome shotgun (WGS) entry which is preliminary data.</text>
</comment>
<dbReference type="Gene3D" id="1.20.120.520">
    <property type="entry name" value="nmb1532 protein domain like"/>
    <property type="match status" value="1"/>
</dbReference>
<dbReference type="OrthoDB" id="58416at2759"/>
<organism evidence="2 3">
    <name type="scientific">Monilinia fructigena</name>
    <dbReference type="NCBI Taxonomy" id="38457"/>
    <lineage>
        <taxon>Eukaryota</taxon>
        <taxon>Fungi</taxon>
        <taxon>Dikarya</taxon>
        <taxon>Ascomycota</taxon>
        <taxon>Pezizomycotina</taxon>
        <taxon>Leotiomycetes</taxon>
        <taxon>Helotiales</taxon>
        <taxon>Sclerotiniaceae</taxon>
        <taxon>Monilinia</taxon>
    </lineage>
</organism>
<dbReference type="Pfam" id="PF01814">
    <property type="entry name" value="Hemerythrin"/>
    <property type="match status" value="1"/>
</dbReference>
<dbReference type="InterPro" id="IPR053206">
    <property type="entry name" value="Dimeric_xanthone_biosynth"/>
</dbReference>
<evidence type="ECO:0000313" key="3">
    <source>
        <dbReference type="Proteomes" id="UP000249056"/>
    </source>
</evidence>
<sequence>MDNSTKKWADGPFRLLSTPRSSLEGKPESLASRNASEMALVHNILLRGLNSIYLQAPNVKETNDIADFVKFCDAWSSILHSHHAAEETVYFKLLDEQSSQDGVFIANHTEHEKFLPGLFAFDLYVSGVKDDAKPFDGYKLRELIDAFGADLESHLHHEISVLEDLGKG</sequence>
<dbReference type="EMBL" id="QKRW01000045">
    <property type="protein sequence ID" value="RAL60009.1"/>
    <property type="molecule type" value="Genomic_DNA"/>
</dbReference>
<dbReference type="InterPro" id="IPR012312">
    <property type="entry name" value="Hemerythrin-like"/>
</dbReference>
<reference evidence="2 3" key="1">
    <citation type="submission" date="2018-06" db="EMBL/GenBank/DDBJ databases">
        <title>Genome Sequence of the Brown Rot Fungal Pathogen Monilinia fructigena.</title>
        <authorList>
            <person name="Landi L."/>
            <person name="De Miccolis Angelini R.M."/>
            <person name="Pollastro S."/>
            <person name="Abate D."/>
            <person name="Faretra F."/>
            <person name="Romanazzi G."/>
        </authorList>
    </citation>
    <scope>NUCLEOTIDE SEQUENCE [LARGE SCALE GENOMIC DNA]</scope>
    <source>
        <strain evidence="2 3">Mfrg269</strain>
    </source>
</reference>
<dbReference type="PANTHER" id="PTHR38048:SF2">
    <property type="entry name" value="HEMERYTHRIN-LIKE DOMAIN-CONTAINING PROTEIN"/>
    <property type="match status" value="1"/>
</dbReference>
<accession>A0A395INQ1</accession>
<name>A0A395INQ1_9HELO</name>
<dbReference type="Proteomes" id="UP000249056">
    <property type="component" value="Unassembled WGS sequence"/>
</dbReference>
<evidence type="ECO:0000259" key="1">
    <source>
        <dbReference type="Pfam" id="PF01814"/>
    </source>
</evidence>
<gene>
    <name evidence="2" type="ORF">DID88_000635</name>
</gene>